<feature type="domain" description="Na+-translocating membrane potential-generating system MpsC" evidence="1">
    <location>
        <begin position="7"/>
        <end position="111"/>
    </location>
</feature>
<evidence type="ECO:0000313" key="2">
    <source>
        <dbReference type="EMBL" id="MUK88397.1"/>
    </source>
</evidence>
<name>A0A6N8FK81_9BACI</name>
<dbReference type="InterPro" id="IPR018745">
    <property type="entry name" value="MpsC"/>
</dbReference>
<comment type="caution">
    <text evidence="2">The sequence shown here is derived from an EMBL/GenBank/DDBJ whole genome shotgun (WGS) entry which is preliminary data.</text>
</comment>
<dbReference type="Proteomes" id="UP000469125">
    <property type="component" value="Unassembled WGS sequence"/>
</dbReference>
<sequence length="242" mass="28280">MYILNTENVQKELASYIGRLLRDNFGRGPETVFVSIRKPYITVYLRNFFSPMEKVMMEEKQETYIQTSRDILMKSLIPEIKAYMNVLTGESIGEFYYDWNLHNRTGMFVAISTDPTALDELSNMDFAGKKDLFEEINNIGQQAQKVPEEVLSYKLNERTIIVIRTGLFITIERELIRMGQSEILRTAKRKVEKRLLHNNMRLESILDAKIDDSFVSWDFERDKSVILFIINPNQKGGNELDK</sequence>
<organism evidence="2 3">
    <name type="scientific">Ornithinibacillus caprae</name>
    <dbReference type="NCBI Taxonomy" id="2678566"/>
    <lineage>
        <taxon>Bacteria</taxon>
        <taxon>Bacillati</taxon>
        <taxon>Bacillota</taxon>
        <taxon>Bacilli</taxon>
        <taxon>Bacillales</taxon>
        <taxon>Bacillaceae</taxon>
        <taxon>Ornithinibacillus</taxon>
    </lineage>
</organism>
<proteinExistence type="predicted"/>
<gene>
    <name evidence="2" type="ORF">GMD78_08340</name>
</gene>
<dbReference type="AlphaFoldDB" id="A0A6N8FK81"/>
<dbReference type="EMBL" id="WOCA01000005">
    <property type="protein sequence ID" value="MUK88397.1"/>
    <property type="molecule type" value="Genomic_DNA"/>
</dbReference>
<evidence type="ECO:0000313" key="3">
    <source>
        <dbReference type="Proteomes" id="UP000469125"/>
    </source>
</evidence>
<accession>A0A6N8FK81</accession>
<evidence type="ECO:0000259" key="1">
    <source>
        <dbReference type="Pfam" id="PF10057"/>
    </source>
</evidence>
<reference evidence="2 3" key="1">
    <citation type="submission" date="2019-11" db="EMBL/GenBank/DDBJ databases">
        <authorList>
            <person name="Li X."/>
        </authorList>
    </citation>
    <scope>NUCLEOTIDE SEQUENCE [LARGE SCALE GENOMIC DNA]</scope>
    <source>
        <strain evidence="2 3">L9</strain>
    </source>
</reference>
<dbReference type="Pfam" id="PF10057">
    <property type="entry name" value="MpsC"/>
    <property type="match status" value="1"/>
</dbReference>
<keyword evidence="3" id="KW-1185">Reference proteome</keyword>
<protein>
    <submittedName>
        <fullName evidence="2">DUF2294 family protein</fullName>
    </submittedName>
</protein>